<proteinExistence type="predicted"/>
<dbReference type="InterPro" id="IPR016047">
    <property type="entry name" value="M23ase_b-sheet_dom"/>
</dbReference>
<dbReference type="PANTHER" id="PTHR21666">
    <property type="entry name" value="PEPTIDASE-RELATED"/>
    <property type="match status" value="1"/>
</dbReference>
<evidence type="ECO:0000313" key="3">
    <source>
        <dbReference type="Proteomes" id="UP000436027"/>
    </source>
</evidence>
<sequence length="288" mass="30314">MSPPQEPHPLGASFAHRPVSRRTMLAATGITAGVALVGRGILTGESASAAVPATNGYIYPTDPFKASTEAAGQFNAPREGTRRHMGLDTWGYRGMPVLAIAGGYVSGGDWESTPSDPHGWGNHIVVDHGNSVVSRYAHFEGAPIVARGATVAQGQTLGYMGNSQRGPRNSAMGVHLHFEILVNGAFVSPLAFLAGNSSPPVTNPNPDPGYEPIGIADMTFLCITPINGTNADAGVYRWIIDPAAGTKRNIDGGEYEYLKTVGYREVVGLQAPITSARYQQIYPAATTP</sequence>
<dbReference type="Gene3D" id="2.70.70.10">
    <property type="entry name" value="Glucose Permease (Domain IIA)"/>
    <property type="match status" value="1"/>
</dbReference>
<evidence type="ECO:0000313" key="2">
    <source>
        <dbReference type="EMBL" id="KAB1883638.1"/>
    </source>
</evidence>
<evidence type="ECO:0000259" key="1">
    <source>
        <dbReference type="Pfam" id="PF01551"/>
    </source>
</evidence>
<dbReference type="EMBL" id="WAAQ01000002">
    <property type="protein sequence ID" value="KAB1883638.1"/>
    <property type="molecule type" value="Genomic_DNA"/>
</dbReference>
<dbReference type="CDD" id="cd12797">
    <property type="entry name" value="M23_peptidase"/>
    <property type="match status" value="1"/>
</dbReference>
<dbReference type="InterPro" id="IPR011055">
    <property type="entry name" value="Dup_hybrid_motif"/>
</dbReference>
<dbReference type="GO" id="GO:0004222">
    <property type="term" value="F:metalloendopeptidase activity"/>
    <property type="evidence" value="ECO:0007669"/>
    <property type="project" value="TreeGrafter"/>
</dbReference>
<dbReference type="InterPro" id="IPR050570">
    <property type="entry name" value="Cell_wall_metabolism_enzyme"/>
</dbReference>
<dbReference type="AlphaFoldDB" id="A0AAD3X198"/>
<accession>A0AAD3X198</accession>
<organism evidence="2 3">
    <name type="scientific">Microbacterium maritypicum</name>
    <name type="common">Microbacterium liquefaciens</name>
    <dbReference type="NCBI Taxonomy" id="33918"/>
    <lineage>
        <taxon>Bacteria</taxon>
        <taxon>Bacillati</taxon>
        <taxon>Actinomycetota</taxon>
        <taxon>Actinomycetes</taxon>
        <taxon>Micrococcales</taxon>
        <taxon>Microbacteriaceae</taxon>
        <taxon>Microbacterium</taxon>
    </lineage>
</organism>
<protein>
    <submittedName>
        <fullName evidence="2">M23 family metallopeptidase</fullName>
    </submittedName>
</protein>
<comment type="caution">
    <text evidence="2">The sequence shown here is derived from an EMBL/GenBank/DDBJ whole genome shotgun (WGS) entry which is preliminary data.</text>
</comment>
<dbReference type="SUPFAM" id="SSF51261">
    <property type="entry name" value="Duplicated hybrid motif"/>
    <property type="match status" value="1"/>
</dbReference>
<dbReference type="PROSITE" id="PS51318">
    <property type="entry name" value="TAT"/>
    <property type="match status" value="1"/>
</dbReference>
<feature type="domain" description="M23ase beta-sheet core" evidence="1">
    <location>
        <begin position="83"/>
        <end position="189"/>
    </location>
</feature>
<gene>
    <name evidence="2" type="ORF">F6W70_13655</name>
</gene>
<dbReference type="Pfam" id="PF01551">
    <property type="entry name" value="Peptidase_M23"/>
    <property type="match status" value="1"/>
</dbReference>
<reference evidence="2 3" key="1">
    <citation type="submission" date="2019-09" db="EMBL/GenBank/DDBJ databases">
        <title>Whole genome sequencing of Microbacterium maritypicum.</title>
        <authorList>
            <person name="Lenchi N."/>
        </authorList>
    </citation>
    <scope>NUCLEOTIDE SEQUENCE [LARGE SCALE GENOMIC DNA]</scope>
    <source>
        <strain evidence="2 3">DSM 12512</strain>
    </source>
</reference>
<dbReference type="Proteomes" id="UP000436027">
    <property type="component" value="Unassembled WGS sequence"/>
</dbReference>
<dbReference type="PANTHER" id="PTHR21666:SF270">
    <property type="entry name" value="MUREIN HYDROLASE ACTIVATOR ENVC"/>
    <property type="match status" value="1"/>
</dbReference>
<dbReference type="InterPro" id="IPR006311">
    <property type="entry name" value="TAT_signal"/>
</dbReference>
<name>A0AAD3X198_MICMQ</name>